<evidence type="ECO:0000256" key="11">
    <source>
        <dbReference type="SAM" id="Phobius"/>
    </source>
</evidence>
<evidence type="ECO:0000256" key="2">
    <source>
        <dbReference type="ARBA" id="ARBA00006810"/>
    </source>
</evidence>
<evidence type="ECO:0000256" key="3">
    <source>
        <dbReference type="ARBA" id="ARBA00022448"/>
    </source>
</evidence>
<keyword evidence="5 11" id="KW-0812">Transmembrane</keyword>
<keyword evidence="7 11" id="KW-1133">Transmembrane helix</keyword>
<protein>
    <submittedName>
        <fullName evidence="12">ATPase subunit 6</fullName>
    </submittedName>
</protein>
<dbReference type="EMBL" id="Z71697">
    <property type="protein sequence ID" value="CAA96374.1"/>
    <property type="molecule type" value="Genomic_DNA"/>
</dbReference>
<evidence type="ECO:0000256" key="10">
    <source>
        <dbReference type="ARBA" id="ARBA00023310"/>
    </source>
</evidence>
<dbReference type="GO" id="GO:1902600">
    <property type="term" value="P:proton transmembrane transport"/>
    <property type="evidence" value="ECO:0007669"/>
    <property type="project" value="UniProtKB-KW"/>
</dbReference>
<evidence type="ECO:0000313" key="12">
    <source>
        <dbReference type="EMBL" id="CAA96374.1"/>
    </source>
</evidence>
<sequence length="44" mass="5159">FQSLLVAGVLYNLFEFFVSTIQAYIFSLLLTLYMEEHPYSSSLY</sequence>
<evidence type="ECO:0000256" key="6">
    <source>
        <dbReference type="ARBA" id="ARBA00022781"/>
    </source>
</evidence>
<dbReference type="SUPFAM" id="SSF81336">
    <property type="entry name" value="F1F0 ATP synthase subunit A"/>
    <property type="match status" value="1"/>
</dbReference>
<name>P92073_9EUPU</name>
<keyword evidence="6" id="KW-0375">Hydrogen ion transport</keyword>
<keyword evidence="4" id="KW-0138">CF(0)</keyword>
<evidence type="ECO:0000256" key="8">
    <source>
        <dbReference type="ARBA" id="ARBA00023065"/>
    </source>
</evidence>
<geneLocation type="mitochondrion" evidence="12"/>
<keyword evidence="9 11" id="KW-0472">Membrane</keyword>
<evidence type="ECO:0000256" key="9">
    <source>
        <dbReference type="ARBA" id="ARBA00023136"/>
    </source>
</evidence>
<evidence type="ECO:0000256" key="4">
    <source>
        <dbReference type="ARBA" id="ARBA00022547"/>
    </source>
</evidence>
<dbReference type="Gene3D" id="1.20.120.220">
    <property type="entry name" value="ATP synthase, F0 complex, subunit A"/>
    <property type="match status" value="1"/>
</dbReference>
<dbReference type="GO" id="GO:0045259">
    <property type="term" value="C:proton-transporting ATP synthase complex"/>
    <property type="evidence" value="ECO:0007669"/>
    <property type="project" value="UniProtKB-KW"/>
</dbReference>
<reference evidence="12" key="1">
    <citation type="submission" date="1996-05" db="EMBL/GenBank/DDBJ databases">
        <title>Evolution of pulmonate gastropod mitochondrial genomes: comparisons of complete gene organization of Euhadra, Cepaea and Albinaria and implications of unusual tRNA secondary structures.</title>
        <authorList>
            <person name="Yamazaki N."/>
            <person name="Ueshima R."/>
            <person name="Terrett J.A."/>
            <person name="Yokobori S."/>
            <person name="Kaifu M."/>
            <person name="Segawa R."/>
            <person name="Kobayashi T."/>
            <person name="Numachi K."/>
            <person name="Ueda T."/>
            <person name="Nishikawa K."/>
            <person name="Watanabe K."/>
            <person name="Thomas R.H."/>
        </authorList>
    </citation>
    <scope>NUCLEOTIDE SEQUENCE</scope>
    <source>
        <tissue evidence="12">Hepatopancreas</tissue>
    </source>
</reference>
<comment type="similarity">
    <text evidence="2">Belongs to the ATPase A chain family.</text>
</comment>
<keyword evidence="12" id="KW-0496">Mitochondrion</keyword>
<feature type="transmembrane region" description="Helical" evidence="11">
    <location>
        <begin position="13"/>
        <end position="34"/>
    </location>
</feature>
<dbReference type="InterPro" id="IPR035908">
    <property type="entry name" value="F0_ATP_A_sf"/>
</dbReference>
<comment type="subcellular location">
    <subcellularLocation>
        <location evidence="1">Membrane</location>
        <topology evidence="1">Multi-pass membrane protein</topology>
    </subcellularLocation>
</comment>
<keyword evidence="8" id="KW-0406">Ion transport</keyword>
<keyword evidence="3" id="KW-0813">Transport</keyword>
<dbReference type="GO" id="GO:0006754">
    <property type="term" value="P:ATP biosynthetic process"/>
    <property type="evidence" value="ECO:0007669"/>
    <property type="project" value="UniProtKB-KW"/>
</dbReference>
<accession>P92073</accession>
<dbReference type="AlphaFoldDB" id="P92073"/>
<organism evidence="12">
    <name type="scientific">Euhadra herklotsi</name>
    <dbReference type="NCBI Taxonomy" id="58912"/>
    <lineage>
        <taxon>Eukaryota</taxon>
        <taxon>Metazoa</taxon>
        <taxon>Spiralia</taxon>
        <taxon>Lophotrochozoa</taxon>
        <taxon>Mollusca</taxon>
        <taxon>Gastropoda</taxon>
        <taxon>Heterobranchia</taxon>
        <taxon>Euthyneura</taxon>
        <taxon>Panpulmonata</taxon>
        <taxon>Eupulmonata</taxon>
        <taxon>Stylommatophora</taxon>
        <taxon>Helicina</taxon>
        <taxon>Camaenoidea</taxon>
        <taxon>Camaenidae</taxon>
        <taxon>Bradybaeninae</taxon>
        <taxon>Euhadra</taxon>
    </lineage>
</organism>
<evidence type="ECO:0000256" key="5">
    <source>
        <dbReference type="ARBA" id="ARBA00022692"/>
    </source>
</evidence>
<evidence type="ECO:0000256" key="7">
    <source>
        <dbReference type="ARBA" id="ARBA00022989"/>
    </source>
</evidence>
<feature type="non-terminal residue" evidence="12">
    <location>
        <position position="1"/>
    </location>
</feature>
<keyword evidence="10" id="KW-0066">ATP synthesis</keyword>
<proteinExistence type="inferred from homology"/>
<evidence type="ECO:0000256" key="1">
    <source>
        <dbReference type="ARBA" id="ARBA00004141"/>
    </source>
</evidence>